<organism evidence="9 10">
    <name type="scientific">Populus alba x Populus x berolinensis</name>
    <dbReference type="NCBI Taxonomy" id="444605"/>
    <lineage>
        <taxon>Eukaryota</taxon>
        <taxon>Viridiplantae</taxon>
        <taxon>Streptophyta</taxon>
        <taxon>Embryophyta</taxon>
        <taxon>Tracheophyta</taxon>
        <taxon>Spermatophyta</taxon>
        <taxon>Magnoliopsida</taxon>
        <taxon>eudicotyledons</taxon>
        <taxon>Gunneridae</taxon>
        <taxon>Pentapetalae</taxon>
        <taxon>rosids</taxon>
        <taxon>fabids</taxon>
        <taxon>Malpighiales</taxon>
        <taxon>Salicaceae</taxon>
        <taxon>Saliceae</taxon>
        <taxon>Populus</taxon>
    </lineage>
</organism>
<dbReference type="GO" id="GO:0005886">
    <property type="term" value="C:plasma membrane"/>
    <property type="evidence" value="ECO:0007669"/>
    <property type="project" value="UniProtKB-SubCell"/>
</dbReference>
<keyword evidence="5 7" id="KW-1133">Transmembrane helix</keyword>
<dbReference type="Proteomes" id="UP001164929">
    <property type="component" value="Chromosome 10"/>
</dbReference>
<comment type="caution">
    <text evidence="9">The sequence shown here is derived from an EMBL/GenBank/DDBJ whole genome shotgun (WGS) entry which is preliminary data.</text>
</comment>
<comment type="subcellular location">
    <subcellularLocation>
        <location evidence="1 7">Cell membrane</location>
        <topology evidence="1 7">Multi-pass membrane protein</topology>
    </subcellularLocation>
</comment>
<protein>
    <recommendedName>
        <fullName evidence="7">CASP-like protein</fullName>
    </recommendedName>
</protein>
<evidence type="ECO:0000256" key="2">
    <source>
        <dbReference type="ARBA" id="ARBA00007651"/>
    </source>
</evidence>
<dbReference type="EMBL" id="JAQIZT010000010">
    <property type="protein sequence ID" value="KAJ6983194.1"/>
    <property type="molecule type" value="Genomic_DNA"/>
</dbReference>
<keyword evidence="6 7" id="KW-0472">Membrane</keyword>
<accession>A0AAD6MCY6</accession>
<evidence type="ECO:0000256" key="6">
    <source>
        <dbReference type="ARBA" id="ARBA00023136"/>
    </source>
</evidence>
<dbReference type="NCBIfam" id="TIGR01569">
    <property type="entry name" value="A_tha_TIGR01569"/>
    <property type="match status" value="1"/>
</dbReference>
<evidence type="ECO:0000256" key="4">
    <source>
        <dbReference type="ARBA" id="ARBA00022692"/>
    </source>
</evidence>
<keyword evidence="10" id="KW-1185">Reference proteome</keyword>
<feature type="domain" description="Casparian strip membrane protein" evidence="8">
    <location>
        <begin position="35"/>
        <end position="99"/>
    </location>
</feature>
<comment type="subunit">
    <text evidence="7">Homodimer and heterodimers.</text>
</comment>
<dbReference type="Pfam" id="PF04535">
    <property type="entry name" value="CASP_dom"/>
    <property type="match status" value="1"/>
</dbReference>
<proteinExistence type="inferred from homology"/>
<evidence type="ECO:0000256" key="7">
    <source>
        <dbReference type="RuleBase" id="RU361233"/>
    </source>
</evidence>
<dbReference type="AlphaFoldDB" id="A0AAD6MCY6"/>
<evidence type="ECO:0000256" key="1">
    <source>
        <dbReference type="ARBA" id="ARBA00004651"/>
    </source>
</evidence>
<feature type="transmembrane region" description="Helical" evidence="7">
    <location>
        <begin position="90"/>
        <end position="114"/>
    </location>
</feature>
<evidence type="ECO:0000256" key="5">
    <source>
        <dbReference type="ARBA" id="ARBA00022989"/>
    </source>
</evidence>
<evidence type="ECO:0000259" key="8">
    <source>
        <dbReference type="Pfam" id="PF04535"/>
    </source>
</evidence>
<feature type="transmembrane region" description="Helical" evidence="7">
    <location>
        <begin position="7"/>
        <end position="26"/>
    </location>
</feature>
<keyword evidence="3 7" id="KW-1003">Cell membrane</keyword>
<comment type="similarity">
    <text evidence="2 7">Belongs to the Casparian strip membrane proteins (CASP) family.</text>
</comment>
<sequence length="132" mass="14511">MSKNYFTGTWFSSVVSVLAMLLLPLSPHGSDALLLKLGLFFVSDQIVAYLMVTSGTAVLEILYLAYNGDREVSWSEACTSYGKFCYRMKLAVILHALALSCFIILAVISAYRAFSIFEPPLVPSKVVEGDRA</sequence>
<evidence type="ECO:0000313" key="9">
    <source>
        <dbReference type="EMBL" id="KAJ6983194.1"/>
    </source>
</evidence>
<feature type="transmembrane region" description="Helical" evidence="7">
    <location>
        <begin position="46"/>
        <end position="66"/>
    </location>
</feature>
<evidence type="ECO:0000256" key="3">
    <source>
        <dbReference type="ARBA" id="ARBA00022475"/>
    </source>
</evidence>
<evidence type="ECO:0000313" key="10">
    <source>
        <dbReference type="Proteomes" id="UP001164929"/>
    </source>
</evidence>
<keyword evidence="4 7" id="KW-0812">Transmembrane</keyword>
<dbReference type="InterPro" id="IPR006459">
    <property type="entry name" value="CASP/CASPL"/>
</dbReference>
<comment type="caution">
    <text evidence="7">Lacks conserved residue(s) required for the propagation of feature annotation.</text>
</comment>
<reference evidence="9" key="1">
    <citation type="journal article" date="2023" name="Mol. Ecol. Resour.">
        <title>Chromosome-level genome assembly of a triploid poplar Populus alba 'Berolinensis'.</title>
        <authorList>
            <person name="Chen S."/>
            <person name="Yu Y."/>
            <person name="Wang X."/>
            <person name="Wang S."/>
            <person name="Zhang T."/>
            <person name="Zhou Y."/>
            <person name="He R."/>
            <person name="Meng N."/>
            <person name="Wang Y."/>
            <person name="Liu W."/>
            <person name="Liu Z."/>
            <person name="Liu J."/>
            <person name="Guo Q."/>
            <person name="Huang H."/>
            <person name="Sederoff R.R."/>
            <person name="Wang G."/>
            <person name="Qu G."/>
            <person name="Chen S."/>
        </authorList>
    </citation>
    <scope>NUCLEOTIDE SEQUENCE</scope>
    <source>
        <strain evidence="9">SC-2020</strain>
    </source>
</reference>
<name>A0AAD6MCY6_9ROSI</name>
<dbReference type="InterPro" id="IPR006702">
    <property type="entry name" value="CASP_dom"/>
</dbReference>
<gene>
    <name evidence="9" type="ORF">NC653_026107</name>
</gene>